<comment type="caution">
    <text evidence="9">The sequence shown here is derived from an EMBL/GenBank/DDBJ whole genome shotgun (WGS) entry which is preliminary data.</text>
</comment>
<evidence type="ECO:0000259" key="8">
    <source>
        <dbReference type="PROSITE" id="PS50157"/>
    </source>
</evidence>
<evidence type="ECO:0000256" key="4">
    <source>
        <dbReference type="ARBA" id="ARBA00022833"/>
    </source>
</evidence>
<keyword evidence="2" id="KW-0677">Repeat</keyword>
<feature type="domain" description="C2H2-type" evidence="8">
    <location>
        <begin position="339"/>
        <end position="366"/>
    </location>
</feature>
<keyword evidence="4" id="KW-0862">Zinc</keyword>
<name>A0A8J2K4C4_9HEXA</name>
<evidence type="ECO:0000256" key="5">
    <source>
        <dbReference type="PROSITE-ProRule" id="PRU00042"/>
    </source>
</evidence>
<gene>
    <name evidence="9" type="ORF">AFUS01_LOCUS8691</name>
</gene>
<feature type="region of interest" description="Disordered" evidence="7">
    <location>
        <begin position="142"/>
        <end position="163"/>
    </location>
</feature>
<keyword evidence="6" id="KW-0175">Coiled coil</keyword>
<dbReference type="OrthoDB" id="3565419at2759"/>
<dbReference type="Proteomes" id="UP000708208">
    <property type="component" value="Unassembled WGS sequence"/>
</dbReference>
<dbReference type="PROSITE" id="PS50157">
    <property type="entry name" value="ZINC_FINGER_C2H2_2"/>
    <property type="match status" value="5"/>
</dbReference>
<proteinExistence type="predicted"/>
<dbReference type="AlphaFoldDB" id="A0A8J2K4C4"/>
<dbReference type="EMBL" id="CAJVCH010060746">
    <property type="protein sequence ID" value="CAG7719363.1"/>
    <property type="molecule type" value="Genomic_DNA"/>
</dbReference>
<dbReference type="PANTHER" id="PTHR24379:SF121">
    <property type="entry name" value="C2H2-TYPE DOMAIN-CONTAINING PROTEIN"/>
    <property type="match status" value="1"/>
</dbReference>
<evidence type="ECO:0000256" key="6">
    <source>
        <dbReference type="SAM" id="Coils"/>
    </source>
</evidence>
<evidence type="ECO:0000313" key="9">
    <source>
        <dbReference type="EMBL" id="CAG7719363.1"/>
    </source>
</evidence>
<reference evidence="9" key="1">
    <citation type="submission" date="2021-06" db="EMBL/GenBank/DDBJ databases">
        <authorList>
            <person name="Hodson N. C."/>
            <person name="Mongue J. A."/>
            <person name="Jaron S. K."/>
        </authorList>
    </citation>
    <scope>NUCLEOTIDE SEQUENCE</scope>
</reference>
<feature type="domain" description="C2H2-type" evidence="8">
    <location>
        <begin position="396"/>
        <end position="424"/>
    </location>
</feature>
<evidence type="ECO:0000256" key="7">
    <source>
        <dbReference type="SAM" id="MobiDB-lite"/>
    </source>
</evidence>
<feature type="domain" description="C2H2-type" evidence="8">
    <location>
        <begin position="367"/>
        <end position="390"/>
    </location>
</feature>
<organism evidence="9 10">
    <name type="scientific">Allacma fusca</name>
    <dbReference type="NCBI Taxonomy" id="39272"/>
    <lineage>
        <taxon>Eukaryota</taxon>
        <taxon>Metazoa</taxon>
        <taxon>Ecdysozoa</taxon>
        <taxon>Arthropoda</taxon>
        <taxon>Hexapoda</taxon>
        <taxon>Collembola</taxon>
        <taxon>Symphypleona</taxon>
        <taxon>Sminthuridae</taxon>
        <taxon>Allacma</taxon>
    </lineage>
</organism>
<dbReference type="GO" id="GO:0008270">
    <property type="term" value="F:zinc ion binding"/>
    <property type="evidence" value="ECO:0007669"/>
    <property type="project" value="UniProtKB-KW"/>
</dbReference>
<dbReference type="Pfam" id="PF00096">
    <property type="entry name" value="zf-C2H2"/>
    <property type="match status" value="2"/>
</dbReference>
<keyword evidence="1" id="KW-0479">Metal-binding</keyword>
<keyword evidence="3 5" id="KW-0863">Zinc-finger</keyword>
<evidence type="ECO:0000313" key="10">
    <source>
        <dbReference type="Proteomes" id="UP000708208"/>
    </source>
</evidence>
<dbReference type="PROSITE" id="PS00028">
    <property type="entry name" value="ZINC_FINGER_C2H2_1"/>
    <property type="match status" value="5"/>
</dbReference>
<dbReference type="PANTHER" id="PTHR24379">
    <property type="entry name" value="KRAB AND ZINC FINGER DOMAIN-CONTAINING"/>
    <property type="match status" value="1"/>
</dbReference>
<feature type="domain" description="C2H2-type" evidence="8">
    <location>
        <begin position="425"/>
        <end position="452"/>
    </location>
</feature>
<feature type="coiled-coil region" evidence="6">
    <location>
        <begin position="77"/>
        <end position="104"/>
    </location>
</feature>
<accession>A0A8J2K4C4</accession>
<feature type="domain" description="C2H2-type" evidence="8">
    <location>
        <begin position="453"/>
        <end position="480"/>
    </location>
</feature>
<dbReference type="SMART" id="SM00355">
    <property type="entry name" value="ZnF_C2H2"/>
    <property type="match status" value="6"/>
</dbReference>
<protein>
    <recommendedName>
        <fullName evidence="8">C2H2-type domain-containing protein</fullName>
    </recommendedName>
</protein>
<evidence type="ECO:0000256" key="3">
    <source>
        <dbReference type="ARBA" id="ARBA00022771"/>
    </source>
</evidence>
<sequence>MVTAICLICCSPCDRQSDNGHFLDTSNEQKFLLSEEETKYSWSVFNTFCEQMHVSLQDQNVCHWDFSKEDLPFCISCKETVSYISELNKQLQNIQNEMNTAIGGLRSKIESSEDILKNSVETLESEIDSRIPSFRRLLINGDSPSTGSVADLEQEAQSVKRTRRSVANSLITYQEDSDSAEDNDIADADEQVSGSESHNSDWSPPGGGGSDDDVKVIGSKPGKQSFSSRKKKRKNYSENSENESDSDEEYKPIKRTRNSENTSGNDGAPDESMEESKTKRSKHRHIKQLGPDSFEYSGYKFVQVPEGFKCSICPNKPFKTRHGIVNHVKHIHLDEKSGYYCQHCGKHCDSPSGLRTHETTHTDIRDCICCECGKGFKNTKNLKRHLKETHKIDLKFLCHKCNKRMKTSDELQAHLNTAHSKDNPMYCENCGRVFPSALKLKDHVESHKGEKYFRCYYCDTYFLRQDNLKDHFSKEHGVKT</sequence>
<evidence type="ECO:0000256" key="2">
    <source>
        <dbReference type="ARBA" id="ARBA00022737"/>
    </source>
</evidence>
<dbReference type="InterPro" id="IPR013087">
    <property type="entry name" value="Znf_C2H2_type"/>
</dbReference>
<keyword evidence="10" id="KW-1185">Reference proteome</keyword>
<feature type="region of interest" description="Disordered" evidence="7">
    <location>
        <begin position="188"/>
        <end position="285"/>
    </location>
</feature>
<evidence type="ECO:0000256" key="1">
    <source>
        <dbReference type="ARBA" id="ARBA00022723"/>
    </source>
</evidence>